<dbReference type="RefSeq" id="XP_002174904.1">
    <property type="nucleotide sequence ID" value="XM_002174868.2"/>
</dbReference>
<gene>
    <name evidence="12" type="primary">rft1</name>
    <name evidence="11" type="ORF">SJAG_03774</name>
</gene>
<dbReference type="Pfam" id="PF04506">
    <property type="entry name" value="Rft-1"/>
    <property type="match status" value="1"/>
</dbReference>
<dbReference type="JaponicusDB" id="SJAG_03774">
    <property type="gene designation" value="rft1"/>
</dbReference>
<evidence type="ECO:0000313" key="11">
    <source>
        <dbReference type="EMBL" id="EEB08611.1"/>
    </source>
</evidence>
<keyword evidence="13" id="KW-1185">Reference proteome</keyword>
<protein>
    <recommendedName>
        <fullName evidence="8 10">Man(5)GlcNAc(2)-PP-dolichol translocation protein RFT1</fullName>
    </recommendedName>
</protein>
<dbReference type="OMA" id="WPGKLFG"/>
<dbReference type="eggNOG" id="KOG2864">
    <property type="taxonomic scope" value="Eukaryota"/>
</dbReference>
<proteinExistence type="inferred from homology"/>
<feature type="transmembrane region" description="Helical" evidence="10">
    <location>
        <begin position="12"/>
        <end position="32"/>
    </location>
</feature>
<sequence>MVDQDSLLSSSATGLGFSVLFQALSRVLNFIVNQFTIRLSNPLAYGFATIKLEVLQSTILFLSREAIRLALQRSPPKSKYAEGELKLPYKFKTKEGQRQVIINVSLLPLYVGFGLCLILTPIYLKSSVAVNSASLAIGIYVVSSLLRLLSEQLYQQLQWEERFARRASCEGYGVVSNCFATFIFTLFERGRSSTCLPFAIGNFVESVTCFYFLWKATGFNRVFFVPTPVNFDGKEILWDKDIITNLGGQSYQLVLKHVLTEGDKLMASWLATPTVQGLFALATNYGSIFARILLRPIEEQAHIVFAQLNTDNTTDGKKKASDVASLFIRLYLYLALFVVFGSPYSLLLLNITAGRQWSGSDAASVLSIYAYYVPVMAINGITEAYFVSTASVQEIISQTRYMLFISVAYFLSGLVFLQWFSLGPAGFIYSNMLNLGLRIIISIRYMYKRLPNFKLKDCSPGAPLFLLSLILRAVTQYTTNLWKADQLNTLLYIASAAFSASLFSICIAYYDRLFFKSIRFNTVRNDTKPKDTKKNA</sequence>
<keyword evidence="7 10" id="KW-0472">Membrane</keyword>
<reference evidence="11 13" key="1">
    <citation type="journal article" date="2011" name="Science">
        <title>Comparative functional genomics of the fission yeasts.</title>
        <authorList>
            <person name="Rhind N."/>
            <person name="Chen Z."/>
            <person name="Yassour M."/>
            <person name="Thompson D.A."/>
            <person name="Haas B.J."/>
            <person name="Habib N."/>
            <person name="Wapinski I."/>
            <person name="Roy S."/>
            <person name="Lin M.F."/>
            <person name="Heiman D.I."/>
            <person name="Young S.K."/>
            <person name="Furuya K."/>
            <person name="Guo Y."/>
            <person name="Pidoux A."/>
            <person name="Chen H.M."/>
            <person name="Robbertse B."/>
            <person name="Goldberg J.M."/>
            <person name="Aoki K."/>
            <person name="Bayne E.H."/>
            <person name="Berlin A.M."/>
            <person name="Desjardins C.A."/>
            <person name="Dobbs E."/>
            <person name="Dukaj L."/>
            <person name="Fan L."/>
            <person name="FitzGerald M.G."/>
            <person name="French C."/>
            <person name="Gujja S."/>
            <person name="Hansen K."/>
            <person name="Keifenheim D."/>
            <person name="Levin J.Z."/>
            <person name="Mosher R.A."/>
            <person name="Mueller C.A."/>
            <person name="Pfiffner J."/>
            <person name="Priest M."/>
            <person name="Russ C."/>
            <person name="Smialowska A."/>
            <person name="Swoboda P."/>
            <person name="Sykes S.M."/>
            <person name="Vaughn M."/>
            <person name="Vengrova S."/>
            <person name="Yoder R."/>
            <person name="Zeng Q."/>
            <person name="Allshire R."/>
            <person name="Baulcombe D."/>
            <person name="Birren B.W."/>
            <person name="Brown W."/>
            <person name="Ekwall K."/>
            <person name="Kellis M."/>
            <person name="Leatherwood J."/>
            <person name="Levin H."/>
            <person name="Margalit H."/>
            <person name="Martienssen R."/>
            <person name="Nieduszynski C.A."/>
            <person name="Spatafora J.W."/>
            <person name="Friedman N."/>
            <person name="Dalgaard J.Z."/>
            <person name="Baumann P."/>
            <person name="Niki H."/>
            <person name="Regev A."/>
            <person name="Nusbaum C."/>
        </authorList>
    </citation>
    <scope>NUCLEOTIDE SEQUENCE [LARGE SCALE GENOMIC DNA]</scope>
    <source>
        <strain evidence="13">yFS275 / FY16936</strain>
    </source>
</reference>
<feature type="transmembrane region" description="Helical" evidence="10">
    <location>
        <begin position="171"/>
        <end position="190"/>
    </location>
</feature>
<keyword evidence="10" id="KW-0813">Transport</keyword>
<evidence type="ECO:0000256" key="3">
    <source>
        <dbReference type="ARBA" id="ARBA00010288"/>
    </source>
</evidence>
<comment type="function">
    <text evidence="9 10">Intramembrane glycolipid transporter that operates in the biosynthetic pathway of dolichol-linked oligosaccharides, the glycan precursors employed in protein asparagine (N)-glycosylation. The sequential addition of sugars to dolichol pyrophosphate produces dolichol-linked oligosaccharides containing fourteen sugars, including two GlcNAcs, nine mannoses and three glucoses. Once assembled, the oligosaccharide is transferred from the lipid to nascent proteins by oligosaccharyltransferases. The assembly of dolichol-linked oligosaccharides begins on the cytosolic side of the endoplasmic reticulum membrane and finishes in its lumen. RFT1 could mediate the translocation of the cytosolically oriented intermediate DolPP-GlcNAc2Man5, produced by ALG11, into the ER lumen where dolichol-linked oligosaccharides assembly continues. However, the intramembrane lipid transporter activity could not be confirmed in vitro.</text>
</comment>
<comment type="similarity">
    <text evidence="3 10">Belongs to the RFT1 family.</text>
</comment>
<evidence type="ECO:0000256" key="5">
    <source>
        <dbReference type="ARBA" id="ARBA00022824"/>
    </source>
</evidence>
<evidence type="ECO:0000256" key="6">
    <source>
        <dbReference type="ARBA" id="ARBA00022989"/>
    </source>
</evidence>
<organism evidence="11 13">
    <name type="scientific">Schizosaccharomyces japonicus (strain yFS275 / FY16936)</name>
    <name type="common">Fission yeast</name>
    <dbReference type="NCBI Taxonomy" id="402676"/>
    <lineage>
        <taxon>Eukaryota</taxon>
        <taxon>Fungi</taxon>
        <taxon>Dikarya</taxon>
        <taxon>Ascomycota</taxon>
        <taxon>Taphrinomycotina</taxon>
        <taxon>Schizosaccharomycetes</taxon>
        <taxon>Schizosaccharomycetales</taxon>
        <taxon>Schizosaccharomycetaceae</taxon>
        <taxon>Schizosaccharomyces</taxon>
    </lineage>
</organism>
<dbReference type="GO" id="GO:0005789">
    <property type="term" value="C:endoplasmic reticulum membrane"/>
    <property type="evidence" value="ECO:0000318"/>
    <property type="project" value="GO_Central"/>
</dbReference>
<dbReference type="EMBL" id="KE651167">
    <property type="protein sequence ID" value="EEB08611.1"/>
    <property type="molecule type" value="Genomic_DNA"/>
</dbReference>
<feature type="transmembrane region" description="Helical" evidence="10">
    <location>
        <begin position="100"/>
        <end position="124"/>
    </location>
</feature>
<evidence type="ECO:0000256" key="8">
    <source>
        <dbReference type="ARBA" id="ARBA00044793"/>
    </source>
</evidence>
<dbReference type="VEuPathDB" id="FungiDB:SJAG_03774"/>
<keyword evidence="6 10" id="KW-1133">Transmembrane helix</keyword>
<feature type="transmembrane region" description="Helical" evidence="10">
    <location>
        <begin position="401"/>
        <end position="421"/>
    </location>
</feature>
<accession>B6K507</accession>
<evidence type="ECO:0000256" key="10">
    <source>
        <dbReference type="RuleBase" id="RU365067"/>
    </source>
</evidence>
<dbReference type="GO" id="GO:0034203">
    <property type="term" value="P:glycolipid translocation"/>
    <property type="evidence" value="ECO:0000318"/>
    <property type="project" value="GO_Central"/>
</dbReference>
<dbReference type="GO" id="GO:0006488">
    <property type="term" value="P:dolichol-linked oligosaccharide biosynthetic process"/>
    <property type="evidence" value="ECO:0007669"/>
    <property type="project" value="InterPro"/>
</dbReference>
<dbReference type="GeneID" id="7050422"/>
<feature type="transmembrane region" description="Helical" evidence="10">
    <location>
        <begin position="369"/>
        <end position="389"/>
    </location>
</feature>
<dbReference type="HOGENOM" id="CLU_023360_3_0_1"/>
<evidence type="ECO:0000256" key="7">
    <source>
        <dbReference type="ARBA" id="ARBA00023136"/>
    </source>
</evidence>
<dbReference type="PANTHER" id="PTHR13117:SF5">
    <property type="entry name" value="PROTEIN RFT1 HOMOLOG"/>
    <property type="match status" value="1"/>
</dbReference>
<dbReference type="STRING" id="402676.B6K507"/>
<evidence type="ECO:0000256" key="1">
    <source>
        <dbReference type="ARBA" id="ARBA00004477"/>
    </source>
</evidence>
<evidence type="ECO:0000256" key="9">
    <source>
        <dbReference type="ARBA" id="ARBA00045912"/>
    </source>
</evidence>
<evidence type="ECO:0000313" key="12">
    <source>
        <dbReference type="JaponicusDB" id="SJAG_03774"/>
    </source>
</evidence>
<feature type="transmembrane region" description="Helical" evidence="10">
    <location>
        <begin position="490"/>
        <end position="510"/>
    </location>
</feature>
<keyword evidence="4 10" id="KW-0812">Transmembrane</keyword>
<feature type="transmembrane region" description="Helical" evidence="10">
    <location>
        <begin position="326"/>
        <end position="349"/>
    </location>
</feature>
<comment type="pathway">
    <text evidence="2">Protein modification; protein glycosylation.</text>
</comment>
<keyword evidence="5 10" id="KW-0256">Endoplasmic reticulum</keyword>
<comment type="caution">
    <text evidence="10">Lacks conserved residue(s) required for the propagation of feature annotation.</text>
</comment>
<dbReference type="Proteomes" id="UP000001744">
    <property type="component" value="Unassembled WGS sequence"/>
</dbReference>
<feature type="transmembrane region" description="Helical" evidence="10">
    <location>
        <begin position="196"/>
        <end position="214"/>
    </location>
</feature>
<name>B6K507_SCHJY</name>
<evidence type="ECO:0000256" key="4">
    <source>
        <dbReference type="ARBA" id="ARBA00022692"/>
    </source>
</evidence>
<dbReference type="PANTHER" id="PTHR13117">
    <property type="entry name" value="ENDOPLASMIC RETICULUM MULTISPAN TRANSMEMBRANE PROTEIN-RELATED"/>
    <property type="match status" value="1"/>
</dbReference>
<feature type="transmembrane region" description="Helical" evidence="10">
    <location>
        <begin position="130"/>
        <end position="150"/>
    </location>
</feature>
<dbReference type="AlphaFoldDB" id="B6K507"/>
<evidence type="ECO:0000313" key="13">
    <source>
        <dbReference type="Proteomes" id="UP000001744"/>
    </source>
</evidence>
<comment type="subcellular location">
    <subcellularLocation>
        <location evidence="1 10">Endoplasmic reticulum membrane</location>
        <topology evidence="1 10">Multi-pass membrane protein</topology>
    </subcellularLocation>
</comment>
<evidence type="ECO:0000256" key="2">
    <source>
        <dbReference type="ARBA" id="ARBA00004922"/>
    </source>
</evidence>
<dbReference type="InterPro" id="IPR007594">
    <property type="entry name" value="RFT1"/>
</dbReference>